<evidence type="ECO:0000256" key="3">
    <source>
        <dbReference type="ARBA" id="ARBA00022989"/>
    </source>
</evidence>
<feature type="transmembrane region" description="Helical" evidence="5">
    <location>
        <begin position="150"/>
        <end position="169"/>
    </location>
</feature>
<dbReference type="PANTHER" id="PTHR43394:SF1">
    <property type="entry name" value="ATP-BINDING CASSETTE SUB-FAMILY B MEMBER 10, MITOCHONDRIAL"/>
    <property type="match status" value="1"/>
</dbReference>
<dbReference type="InterPro" id="IPR039421">
    <property type="entry name" value="Type_1_exporter"/>
</dbReference>
<keyword evidence="4 5" id="KW-0472">Membrane</keyword>
<evidence type="ECO:0000259" key="6">
    <source>
        <dbReference type="PROSITE" id="PS50929"/>
    </source>
</evidence>
<evidence type="ECO:0000256" key="4">
    <source>
        <dbReference type="ARBA" id="ARBA00023136"/>
    </source>
</evidence>
<accession>K1V7A0</accession>
<evidence type="ECO:0000256" key="1">
    <source>
        <dbReference type="ARBA" id="ARBA00004141"/>
    </source>
</evidence>
<dbReference type="InterPro" id="IPR036640">
    <property type="entry name" value="ABC1_TM_sf"/>
</dbReference>
<keyword evidence="2 5" id="KW-0812">Transmembrane</keyword>
<evidence type="ECO:0000313" key="7">
    <source>
        <dbReference type="EMBL" id="EKC79801.1"/>
    </source>
</evidence>
<gene>
    <name evidence="7" type="ORF">LEA_02057</name>
</gene>
<reference evidence="7" key="1">
    <citation type="journal article" date="2013" name="Environ. Microbiol.">
        <title>Microbiota from the distal guts of lean and obese adolescents exhibit partial functional redundancy besides clear differences in community structure.</title>
        <authorList>
            <person name="Ferrer M."/>
            <person name="Ruiz A."/>
            <person name="Lanza F."/>
            <person name="Haange S.B."/>
            <person name="Oberbach A."/>
            <person name="Till H."/>
            <person name="Bargiela R."/>
            <person name="Campoy C."/>
            <person name="Segura M.T."/>
            <person name="Richter M."/>
            <person name="von Bergen M."/>
            <person name="Seifert J."/>
            <person name="Suarez A."/>
        </authorList>
    </citation>
    <scope>NUCLEOTIDE SEQUENCE</scope>
</reference>
<dbReference type="CDD" id="cd18547">
    <property type="entry name" value="ABC_6TM_Tm288_like"/>
    <property type="match status" value="1"/>
</dbReference>
<dbReference type="InterPro" id="IPR011527">
    <property type="entry name" value="ABC1_TM_dom"/>
</dbReference>
<dbReference type="Pfam" id="PF00664">
    <property type="entry name" value="ABC_membrane"/>
    <property type="match status" value="1"/>
</dbReference>
<keyword evidence="3 5" id="KW-1133">Transmembrane helix</keyword>
<evidence type="ECO:0000256" key="5">
    <source>
        <dbReference type="SAM" id="Phobius"/>
    </source>
</evidence>
<dbReference type="PANTHER" id="PTHR43394">
    <property type="entry name" value="ATP-DEPENDENT PERMEASE MDL1, MITOCHONDRIAL"/>
    <property type="match status" value="1"/>
</dbReference>
<comment type="caution">
    <text evidence="7">The sequence shown here is derived from an EMBL/GenBank/DDBJ whole genome shotgun (WGS) entry which is preliminary data.</text>
</comment>
<dbReference type="GO" id="GO:0016020">
    <property type="term" value="C:membrane"/>
    <property type="evidence" value="ECO:0007669"/>
    <property type="project" value="UniProtKB-SubCell"/>
</dbReference>
<dbReference type="EMBL" id="AJWY01001426">
    <property type="protein sequence ID" value="EKC79801.1"/>
    <property type="molecule type" value="Genomic_DNA"/>
</dbReference>
<organism evidence="7">
    <name type="scientific">human gut metagenome</name>
    <dbReference type="NCBI Taxonomy" id="408170"/>
    <lineage>
        <taxon>unclassified sequences</taxon>
        <taxon>metagenomes</taxon>
        <taxon>organismal metagenomes</taxon>
    </lineage>
</organism>
<dbReference type="SUPFAM" id="SSF90123">
    <property type="entry name" value="ABC transporter transmembrane region"/>
    <property type="match status" value="1"/>
</dbReference>
<name>K1V7A0_9ZZZZ</name>
<dbReference type="Gene3D" id="1.20.1560.10">
    <property type="entry name" value="ABC transporter type 1, transmembrane domain"/>
    <property type="match status" value="1"/>
</dbReference>
<dbReference type="PROSITE" id="PS50929">
    <property type="entry name" value="ABC_TM1F"/>
    <property type="match status" value="1"/>
</dbReference>
<dbReference type="AlphaFoldDB" id="K1V7A0"/>
<comment type="subcellular location">
    <subcellularLocation>
        <location evidence="1">Membrane</location>
        <topology evidence="1">Multi-pass membrane protein</topology>
    </subcellularLocation>
</comment>
<proteinExistence type="predicted"/>
<sequence>MRAYKGTLVLVTVCILLSAVAGAASSMFLQKLIDGYIVPMLGTASPDYSGLIRALITIGCVYLVGTLATWLYNRRMVTIAQGTLKRIRDEMFEKMQSLPIRYFDTHTHGDIMSLYTNDTDTLRQMIAQSMAQLVSSVFTLAAVFFCMLYISIWLTLIVCAVMALILVFVRKLTGRIGGYFMAQQTALADLNGYVEEMVNGQKVVKVFCHEGQSKAELRRRNRVWA</sequence>
<protein>
    <submittedName>
        <fullName evidence="7">ABC-type multidrug transport system, ATPase and permease component</fullName>
    </submittedName>
</protein>
<dbReference type="GO" id="GO:0005524">
    <property type="term" value="F:ATP binding"/>
    <property type="evidence" value="ECO:0007669"/>
    <property type="project" value="InterPro"/>
</dbReference>
<evidence type="ECO:0000256" key="2">
    <source>
        <dbReference type="ARBA" id="ARBA00022692"/>
    </source>
</evidence>
<feature type="domain" description="ABC transmembrane type-1" evidence="6">
    <location>
        <begin position="9"/>
        <end position="225"/>
    </location>
</feature>
<dbReference type="GO" id="GO:0015421">
    <property type="term" value="F:ABC-type oligopeptide transporter activity"/>
    <property type="evidence" value="ECO:0007669"/>
    <property type="project" value="TreeGrafter"/>
</dbReference>
<feature type="transmembrane region" description="Helical" evidence="5">
    <location>
        <begin position="51"/>
        <end position="72"/>
    </location>
</feature>
<feature type="non-terminal residue" evidence="7">
    <location>
        <position position="225"/>
    </location>
</feature>